<keyword evidence="2 3" id="KW-0040">ANK repeat</keyword>
<evidence type="ECO:0000256" key="3">
    <source>
        <dbReference type="PROSITE-ProRule" id="PRU00023"/>
    </source>
</evidence>
<keyword evidence="5" id="KW-0472">Membrane</keyword>
<feature type="repeat" description="ANK" evidence="3">
    <location>
        <begin position="445"/>
        <end position="474"/>
    </location>
</feature>
<dbReference type="GO" id="GO:0016887">
    <property type="term" value="F:ATP hydrolysis activity"/>
    <property type="evidence" value="ECO:0007669"/>
    <property type="project" value="InterPro"/>
</dbReference>
<sequence length="902" mass="99867">MSVAPCMESPCSSDVAHAYTDTHASDDILVVTDRGVRIQYGPMSPGGDDRELSNEEEAINNHSTRSSWSYQDYQQRMQAPRPQGNMTPVHSEHHSASNVIRHRQQIDRAATKARQAGSYRFQWRNSFFAFHLISSSAFLLVIAIGCVVLHEVTRSTTHWCTSAVDATYYSRIVAISALVDAILVVPALVPSYCGLYRVSDARKVIRRPFLQICEIIVVAQLVIYAVQLLLWLVKMIQKPDCSNGAPEPTEWTDKLIIYVKLWSILPAGLLIWWQLTSFCLFRTHLKLQIGSANDSKHSANLKGWIKRLFSLPAFGRRNQIIRDLRADLFKAAMTGDLPHAEELLEKATRLLGREFAGKKLYHEPRMWMWSFARSRKNPLHVAVARGDVAMMELFLRFRFDVNALDKVSRVNFNFGLFFKLTRLLVKTQDFLQPAGDSIFKSVLVTPLHVAVQQGQVEAVRTLLQHNANVNKLPRASFYYPAAVKPAIFFADHVQVLKLLLAHNTNHLYVVERGSTVMTPYQRNVLTLRTAQSALLVDNGGDVALTPLHAAAAADNEVAVLSLLKSGVAPDILGELVTGIHHRTALHWAAVSGSAKSARHLLVHGADPNAVDSYGRTPLHWAARNNHVDVVLALLEFKADPNVQDANGYPVLCVAAEAEGVSADLVSLLIEAGGDLTFQTMHGGNTPLHIALINENRLTAVALLRNGADIMATNHDGRRAVDCTTSTELQFAVKKEAGSRDVMISYTHAHSPVAKAVRDYLVEHARMTCWMDTMDPSGIGGGAFPDAYETQVGDRGVQVSGGQKQRIAIARAILRDPEVLLLDEATSALDNESERIVQASLDALLQLKRRTTVIVAHRLSTIRNADIIAVTHDGKIAEQGTHDELMAIPNGKYFNLVQRQTNH</sequence>
<dbReference type="SUPFAM" id="SSF48403">
    <property type="entry name" value="Ankyrin repeat"/>
    <property type="match status" value="2"/>
</dbReference>
<feature type="region of interest" description="Disordered" evidence="4">
    <location>
        <begin position="59"/>
        <end position="104"/>
    </location>
</feature>
<accession>A0A485KX84</accession>
<dbReference type="EMBL" id="VJMH01005426">
    <property type="protein sequence ID" value="KAF0696152.1"/>
    <property type="molecule type" value="Genomic_DNA"/>
</dbReference>
<dbReference type="SMART" id="SM00248">
    <property type="entry name" value="ANK"/>
    <property type="match status" value="7"/>
</dbReference>
<dbReference type="Proteomes" id="UP000332933">
    <property type="component" value="Unassembled WGS sequence"/>
</dbReference>
<feature type="repeat" description="ANK" evidence="3">
    <location>
        <begin position="580"/>
        <end position="612"/>
    </location>
</feature>
<feature type="repeat" description="ANK" evidence="3">
    <location>
        <begin position="374"/>
        <end position="406"/>
    </location>
</feature>
<dbReference type="PANTHER" id="PTHR24171">
    <property type="entry name" value="ANKYRIN REPEAT DOMAIN-CONTAINING PROTEIN 39-RELATED"/>
    <property type="match status" value="1"/>
</dbReference>
<feature type="transmembrane region" description="Helical" evidence="5">
    <location>
        <begin position="170"/>
        <end position="189"/>
    </location>
</feature>
<reference evidence="7" key="2">
    <citation type="submission" date="2019-06" db="EMBL/GenBank/DDBJ databases">
        <title>Genomics analysis of Aphanomyces spp. identifies a new class of oomycete effector associated with host adaptation.</title>
        <authorList>
            <person name="Gaulin E."/>
        </authorList>
    </citation>
    <scope>NUCLEOTIDE SEQUENCE</scope>
    <source>
        <strain evidence="7">CBS 578.67</strain>
    </source>
</reference>
<feature type="repeat" description="ANK" evidence="3">
    <location>
        <begin position="613"/>
        <end position="645"/>
    </location>
</feature>
<dbReference type="InterPro" id="IPR036770">
    <property type="entry name" value="Ankyrin_rpt-contain_sf"/>
</dbReference>
<dbReference type="PROSITE" id="PS50297">
    <property type="entry name" value="ANK_REP_REGION"/>
    <property type="match status" value="5"/>
</dbReference>
<evidence type="ECO:0000256" key="5">
    <source>
        <dbReference type="SAM" id="Phobius"/>
    </source>
</evidence>
<dbReference type="SUPFAM" id="SSF52540">
    <property type="entry name" value="P-loop containing nucleoside triphosphate hydrolases"/>
    <property type="match status" value="1"/>
</dbReference>
<name>A0A485KX84_9STRA</name>
<dbReference type="Gene3D" id="3.40.50.300">
    <property type="entry name" value="P-loop containing nucleotide triphosphate hydrolases"/>
    <property type="match status" value="1"/>
</dbReference>
<dbReference type="InterPro" id="IPR003439">
    <property type="entry name" value="ABC_transporter-like_ATP-bd"/>
</dbReference>
<dbReference type="OrthoDB" id="20872at2759"/>
<dbReference type="InterPro" id="IPR002110">
    <property type="entry name" value="Ankyrin_rpt"/>
</dbReference>
<feature type="transmembrane region" description="Helical" evidence="5">
    <location>
        <begin position="209"/>
        <end position="233"/>
    </location>
</feature>
<keyword evidence="9" id="KW-1185">Reference proteome</keyword>
<dbReference type="PRINTS" id="PR01415">
    <property type="entry name" value="ANKYRIN"/>
</dbReference>
<evidence type="ECO:0000256" key="1">
    <source>
        <dbReference type="ARBA" id="ARBA00022737"/>
    </source>
</evidence>
<dbReference type="Pfam" id="PF00005">
    <property type="entry name" value="ABC_tran"/>
    <property type="match status" value="1"/>
</dbReference>
<dbReference type="Pfam" id="PF12796">
    <property type="entry name" value="Ank_2"/>
    <property type="match status" value="1"/>
</dbReference>
<keyword evidence="5" id="KW-0812">Transmembrane</keyword>
<feature type="transmembrane region" description="Helical" evidence="5">
    <location>
        <begin position="127"/>
        <end position="150"/>
    </location>
</feature>
<dbReference type="PROSITE" id="PS50088">
    <property type="entry name" value="ANK_REPEAT"/>
    <property type="match status" value="5"/>
</dbReference>
<dbReference type="EMBL" id="CAADRA010005447">
    <property type="protein sequence ID" value="VFT89912.1"/>
    <property type="molecule type" value="Genomic_DNA"/>
</dbReference>
<reference evidence="8 9" key="1">
    <citation type="submission" date="2019-03" db="EMBL/GenBank/DDBJ databases">
        <authorList>
            <person name="Gaulin E."/>
            <person name="Dumas B."/>
        </authorList>
    </citation>
    <scope>NUCLEOTIDE SEQUENCE [LARGE SCALE GENOMIC DNA]</scope>
    <source>
        <strain evidence="8">CBS 568.67</strain>
    </source>
</reference>
<evidence type="ECO:0000259" key="6">
    <source>
        <dbReference type="PROSITE" id="PS50893"/>
    </source>
</evidence>
<dbReference type="PROSITE" id="PS50893">
    <property type="entry name" value="ABC_TRANSPORTER_2"/>
    <property type="match status" value="1"/>
</dbReference>
<dbReference type="PROSITE" id="PS00211">
    <property type="entry name" value="ABC_TRANSPORTER_1"/>
    <property type="match status" value="1"/>
</dbReference>
<protein>
    <submittedName>
        <fullName evidence="8">Aste57867_13068 protein</fullName>
    </submittedName>
</protein>
<dbReference type="InterPro" id="IPR017871">
    <property type="entry name" value="ABC_transporter-like_CS"/>
</dbReference>
<feature type="domain" description="ABC transporter" evidence="6">
    <location>
        <begin position="642"/>
        <end position="897"/>
    </location>
</feature>
<dbReference type="InterPro" id="IPR027417">
    <property type="entry name" value="P-loop_NTPase"/>
</dbReference>
<feature type="compositionally biased region" description="Polar residues" evidence="4">
    <location>
        <begin position="60"/>
        <end position="77"/>
    </location>
</feature>
<dbReference type="Pfam" id="PF00023">
    <property type="entry name" value="Ank"/>
    <property type="match status" value="3"/>
</dbReference>
<dbReference type="Gene3D" id="1.25.40.20">
    <property type="entry name" value="Ankyrin repeat-containing domain"/>
    <property type="match status" value="2"/>
</dbReference>
<evidence type="ECO:0000313" key="8">
    <source>
        <dbReference type="EMBL" id="VFT89912.1"/>
    </source>
</evidence>
<evidence type="ECO:0000313" key="7">
    <source>
        <dbReference type="EMBL" id="KAF0696152.1"/>
    </source>
</evidence>
<dbReference type="GO" id="GO:0005524">
    <property type="term" value="F:ATP binding"/>
    <property type="evidence" value="ECO:0007669"/>
    <property type="project" value="InterPro"/>
</dbReference>
<feature type="repeat" description="ANK" evidence="3">
    <location>
        <begin position="682"/>
        <end position="714"/>
    </location>
</feature>
<evidence type="ECO:0000313" key="9">
    <source>
        <dbReference type="Proteomes" id="UP000332933"/>
    </source>
</evidence>
<dbReference type="AlphaFoldDB" id="A0A485KX84"/>
<organism evidence="8 9">
    <name type="scientific">Aphanomyces stellatus</name>
    <dbReference type="NCBI Taxonomy" id="120398"/>
    <lineage>
        <taxon>Eukaryota</taxon>
        <taxon>Sar</taxon>
        <taxon>Stramenopiles</taxon>
        <taxon>Oomycota</taxon>
        <taxon>Saprolegniomycetes</taxon>
        <taxon>Saprolegniales</taxon>
        <taxon>Verrucalvaceae</taxon>
        <taxon>Aphanomyces</taxon>
    </lineage>
</organism>
<evidence type="ECO:0000256" key="2">
    <source>
        <dbReference type="ARBA" id="ARBA00023043"/>
    </source>
</evidence>
<gene>
    <name evidence="8" type="primary">Aste57867_13068</name>
    <name evidence="7" type="ORF">As57867_013020</name>
    <name evidence="8" type="ORF">ASTE57867_13068</name>
</gene>
<keyword evidence="1" id="KW-0677">Repeat</keyword>
<evidence type="ECO:0000256" key="4">
    <source>
        <dbReference type="SAM" id="MobiDB-lite"/>
    </source>
</evidence>
<keyword evidence="5" id="KW-1133">Transmembrane helix</keyword>
<proteinExistence type="predicted"/>